<dbReference type="Proteomes" id="UP000198917">
    <property type="component" value="Unassembled WGS sequence"/>
</dbReference>
<evidence type="ECO:0000313" key="2">
    <source>
        <dbReference type="Proteomes" id="UP000198917"/>
    </source>
</evidence>
<dbReference type="RefSeq" id="WP_173992617.1">
    <property type="nucleotide sequence ID" value="NZ_CAKKLR010000013.1"/>
</dbReference>
<comment type="caution">
    <text evidence="1">The sequence shown here is derived from an EMBL/GenBank/DDBJ whole genome shotgun (WGS) entry which is preliminary data.</text>
</comment>
<protein>
    <submittedName>
        <fullName evidence="1">Uncharacterized protein</fullName>
    </submittedName>
</protein>
<reference evidence="1 2" key="1">
    <citation type="submission" date="2016-10" db="EMBL/GenBank/DDBJ databases">
        <authorList>
            <person name="Varghese N."/>
            <person name="Submissions S."/>
        </authorList>
    </citation>
    <scope>NUCLEOTIDE SEQUENCE [LARGE SCALE GENOMIC DNA]</scope>
    <source>
        <strain evidence="1 2">PDC82</strain>
    </source>
</reference>
<name>A0A7Z7FNH7_9HYPH</name>
<dbReference type="AlphaFoldDB" id="A0A7Z7FNH7"/>
<gene>
    <name evidence="1" type="ORF">SAMN05428983_1560</name>
</gene>
<organism evidence="1 2">
    <name type="scientific">Agrobacterium fabrum</name>
    <dbReference type="NCBI Taxonomy" id="1176649"/>
    <lineage>
        <taxon>Bacteria</taxon>
        <taxon>Pseudomonadati</taxon>
        <taxon>Pseudomonadota</taxon>
        <taxon>Alphaproteobacteria</taxon>
        <taxon>Hyphomicrobiales</taxon>
        <taxon>Rhizobiaceae</taxon>
        <taxon>Rhizobium/Agrobacterium group</taxon>
        <taxon>Agrobacterium</taxon>
        <taxon>Agrobacterium tumefaciens complex</taxon>
    </lineage>
</organism>
<accession>A0A7Z7FNH7</accession>
<sequence>MREKELLKADDQLDQGSHNGRELELMMLGKKPMAMFIADDSVPPDKIGDAEFRPYVENGQIIKNVYRNDELKFESRCYCLPSEEWRGKLKNFLFQSSCEGKLPPTFTSDDKARIDGILLGYTKESIERHILDLQQRRQRRQSITLSD</sequence>
<evidence type="ECO:0000313" key="1">
    <source>
        <dbReference type="EMBL" id="SDJ41255.1"/>
    </source>
</evidence>
<proteinExistence type="predicted"/>
<dbReference type="EMBL" id="FNEW01000001">
    <property type="protein sequence ID" value="SDJ41255.1"/>
    <property type="molecule type" value="Genomic_DNA"/>
</dbReference>